<gene>
    <name evidence="7 9" type="primary">pgl</name>
    <name evidence="9" type="ORF">ENKNEFLB_02502</name>
</gene>
<keyword evidence="7 9" id="KW-0378">Hydrolase</keyword>
<evidence type="ECO:0000256" key="5">
    <source>
        <dbReference type="ARBA" id="ARBA00013198"/>
    </source>
</evidence>
<dbReference type="InterPro" id="IPR006148">
    <property type="entry name" value="Glc/Gal-6P_isomerase"/>
</dbReference>
<dbReference type="EC" id="3.1.1.31" evidence="5 7"/>
<dbReference type="InterPro" id="IPR037171">
    <property type="entry name" value="NagB/RpiA_transferase-like"/>
</dbReference>
<dbReference type="SUPFAM" id="SSF100950">
    <property type="entry name" value="NagB/RpiA/CoA transferase-like"/>
    <property type="match status" value="1"/>
</dbReference>
<dbReference type="Gene3D" id="3.40.50.1360">
    <property type="match status" value="1"/>
</dbReference>
<sequence length="246" mass="25428">MADVSHRPEPLVEVQPDAAALATAVAGELLNRLADAQAEGRVPQVVLTGGTIATEVHRQVARLAAGADVDWTRVVLWWGDERFVAPDSEERNAVPAVADLLGPLGATQVHQVPSTQDVSDVAAAATGYAESLAAHGPDRFDVVMLGIGPDAHVASLFPGHDALATTGQATVAVTDSPKPPPERVSLTFDTLNRTRSVWVVASGEGKAEAVAAGLAPEGTVTATPARGVRGEDETIWFLDTAAASLT</sequence>
<proteinExistence type="inferred from homology"/>
<dbReference type="EMBL" id="CP075371">
    <property type="protein sequence ID" value="QVT80111.1"/>
    <property type="molecule type" value="Genomic_DNA"/>
</dbReference>
<comment type="pathway">
    <text evidence="3 7">Carbohydrate degradation; pentose phosphate pathway; D-ribulose 5-phosphate from D-glucose 6-phosphate (oxidative stage): step 2/3.</text>
</comment>
<evidence type="ECO:0000256" key="3">
    <source>
        <dbReference type="ARBA" id="ARBA00004961"/>
    </source>
</evidence>
<keyword evidence="10" id="KW-1185">Reference proteome</keyword>
<evidence type="ECO:0000313" key="9">
    <source>
        <dbReference type="EMBL" id="QVT80111.1"/>
    </source>
</evidence>
<comment type="similarity">
    <text evidence="4 7">Belongs to the glucosamine/galactosamine-6-phosphate isomerase family. 6-phosphogluconolactonase subfamily.</text>
</comment>
<dbReference type="CDD" id="cd01400">
    <property type="entry name" value="6PGL"/>
    <property type="match status" value="1"/>
</dbReference>
<dbReference type="NCBIfam" id="TIGR01198">
    <property type="entry name" value="pgl"/>
    <property type="match status" value="1"/>
</dbReference>
<comment type="function">
    <text evidence="2 7">Hydrolysis of 6-phosphogluconolactone to 6-phosphogluconate.</text>
</comment>
<evidence type="ECO:0000256" key="7">
    <source>
        <dbReference type="RuleBase" id="RU365095"/>
    </source>
</evidence>
<dbReference type="InterPro" id="IPR039104">
    <property type="entry name" value="6PGL"/>
</dbReference>
<evidence type="ECO:0000256" key="6">
    <source>
        <dbReference type="ARBA" id="ARBA00020337"/>
    </source>
</evidence>
<comment type="catalytic activity">
    <reaction evidence="1 7">
        <text>6-phospho-D-glucono-1,5-lactone + H2O = 6-phospho-D-gluconate + H(+)</text>
        <dbReference type="Rhea" id="RHEA:12556"/>
        <dbReference type="ChEBI" id="CHEBI:15377"/>
        <dbReference type="ChEBI" id="CHEBI:15378"/>
        <dbReference type="ChEBI" id="CHEBI:57955"/>
        <dbReference type="ChEBI" id="CHEBI:58759"/>
        <dbReference type="EC" id="3.1.1.31"/>
    </reaction>
</comment>
<evidence type="ECO:0000259" key="8">
    <source>
        <dbReference type="Pfam" id="PF01182"/>
    </source>
</evidence>
<dbReference type="Pfam" id="PF01182">
    <property type="entry name" value="Glucosamine_iso"/>
    <property type="match status" value="1"/>
</dbReference>
<organism evidence="9 10">
    <name type="scientific">Nocardioides aquaticus</name>
    <dbReference type="NCBI Taxonomy" id="160826"/>
    <lineage>
        <taxon>Bacteria</taxon>
        <taxon>Bacillati</taxon>
        <taxon>Actinomycetota</taxon>
        <taxon>Actinomycetes</taxon>
        <taxon>Propionibacteriales</taxon>
        <taxon>Nocardioidaceae</taxon>
        <taxon>Nocardioides</taxon>
    </lineage>
</organism>
<dbReference type="GO" id="GO:0017057">
    <property type="term" value="F:6-phosphogluconolactonase activity"/>
    <property type="evidence" value="ECO:0007669"/>
    <property type="project" value="UniProtKB-EC"/>
</dbReference>
<accession>A0ABX8EIE6</accession>
<evidence type="ECO:0000256" key="2">
    <source>
        <dbReference type="ARBA" id="ARBA00002681"/>
    </source>
</evidence>
<dbReference type="InterPro" id="IPR005900">
    <property type="entry name" value="6-phosphogluconolactonase_DevB"/>
</dbReference>
<feature type="domain" description="Glucosamine/galactosamine-6-phosphate isomerase" evidence="8">
    <location>
        <begin position="16"/>
        <end position="236"/>
    </location>
</feature>
<evidence type="ECO:0000256" key="4">
    <source>
        <dbReference type="ARBA" id="ARBA00010662"/>
    </source>
</evidence>
<dbReference type="PANTHER" id="PTHR11054:SF0">
    <property type="entry name" value="6-PHOSPHOGLUCONOLACTONASE"/>
    <property type="match status" value="1"/>
</dbReference>
<evidence type="ECO:0000256" key="1">
    <source>
        <dbReference type="ARBA" id="ARBA00000832"/>
    </source>
</evidence>
<reference evidence="9 10" key="1">
    <citation type="submission" date="2021-05" db="EMBL/GenBank/DDBJ databases">
        <title>Complete genome of Nocardioides aquaticus KCTC 9944T isolated from meromictic and hypersaline Ekho Lake, Antarctica.</title>
        <authorList>
            <person name="Hwang K."/>
            <person name="Kim K.M."/>
            <person name="Choe H."/>
        </authorList>
    </citation>
    <scope>NUCLEOTIDE SEQUENCE [LARGE SCALE GENOMIC DNA]</scope>
    <source>
        <strain evidence="9 10">KCTC 9944</strain>
    </source>
</reference>
<protein>
    <recommendedName>
        <fullName evidence="6 7">6-phosphogluconolactonase</fullName>
        <shortName evidence="7">6PGL</shortName>
        <ecNumber evidence="5 7">3.1.1.31</ecNumber>
    </recommendedName>
</protein>
<evidence type="ECO:0000313" key="10">
    <source>
        <dbReference type="Proteomes" id="UP000679307"/>
    </source>
</evidence>
<name>A0ABX8EIE6_9ACTN</name>
<dbReference type="RefSeq" id="WP_214055718.1">
    <property type="nucleotide sequence ID" value="NZ_BAAAHS010000021.1"/>
</dbReference>
<dbReference type="Proteomes" id="UP000679307">
    <property type="component" value="Chromosome"/>
</dbReference>
<dbReference type="PANTHER" id="PTHR11054">
    <property type="entry name" value="6-PHOSPHOGLUCONOLACTONASE"/>
    <property type="match status" value="1"/>
</dbReference>